<dbReference type="Ensembl" id="ENSMGAT00000036761.1">
    <property type="protein sequence ID" value="ENSMGAP00000021088.1"/>
    <property type="gene ID" value="ENSMGAG00000017802.1"/>
</dbReference>
<dbReference type="Proteomes" id="UP000001645">
    <property type="component" value="Unplaced"/>
</dbReference>
<protein>
    <submittedName>
        <fullName evidence="2">Uncharacterized protein</fullName>
    </submittedName>
</protein>
<dbReference type="AlphaFoldDB" id="A0A803XNJ2"/>
<dbReference type="InParanoid" id="A0A803XNJ2"/>
<name>A0A803XNJ2_MELGA</name>
<sequence length="102" mass="10771">MTGAERVRDGSCHFQRSRLIWMIGIIFGMILLGATGEGRPSQPSPTRVGLTAVGAAAVAREEGETWTTTTSGCAMGKCHPAVCSSLAVLGNEQFRNLAVNYS</sequence>
<organism evidence="2 3">
    <name type="scientific">Meleagris gallopavo</name>
    <name type="common">Wild turkey</name>
    <dbReference type="NCBI Taxonomy" id="9103"/>
    <lineage>
        <taxon>Eukaryota</taxon>
        <taxon>Metazoa</taxon>
        <taxon>Chordata</taxon>
        <taxon>Craniata</taxon>
        <taxon>Vertebrata</taxon>
        <taxon>Euteleostomi</taxon>
        <taxon>Archelosauria</taxon>
        <taxon>Archosauria</taxon>
        <taxon>Dinosauria</taxon>
        <taxon>Saurischia</taxon>
        <taxon>Theropoda</taxon>
        <taxon>Coelurosauria</taxon>
        <taxon>Aves</taxon>
        <taxon>Neognathae</taxon>
        <taxon>Galloanserae</taxon>
        <taxon>Galliformes</taxon>
        <taxon>Phasianidae</taxon>
        <taxon>Meleagridinae</taxon>
        <taxon>Meleagris</taxon>
    </lineage>
</organism>
<keyword evidence="1" id="KW-1133">Transmembrane helix</keyword>
<evidence type="ECO:0000313" key="2">
    <source>
        <dbReference type="Ensembl" id="ENSMGAP00000021088.1"/>
    </source>
</evidence>
<feature type="transmembrane region" description="Helical" evidence="1">
    <location>
        <begin position="20"/>
        <end position="36"/>
    </location>
</feature>
<reference evidence="2" key="3">
    <citation type="submission" date="2025-09" db="UniProtKB">
        <authorList>
            <consortium name="Ensembl"/>
        </authorList>
    </citation>
    <scope>IDENTIFICATION</scope>
</reference>
<reference evidence="2" key="2">
    <citation type="submission" date="2025-08" db="UniProtKB">
        <authorList>
            <consortium name="Ensembl"/>
        </authorList>
    </citation>
    <scope>IDENTIFICATION</scope>
</reference>
<keyword evidence="3" id="KW-1185">Reference proteome</keyword>
<accession>A0A803XNJ2</accession>
<keyword evidence="1" id="KW-0472">Membrane</keyword>
<evidence type="ECO:0000313" key="3">
    <source>
        <dbReference type="Proteomes" id="UP000001645"/>
    </source>
</evidence>
<proteinExistence type="predicted"/>
<evidence type="ECO:0000256" key="1">
    <source>
        <dbReference type="SAM" id="Phobius"/>
    </source>
</evidence>
<keyword evidence="1" id="KW-0812">Transmembrane</keyword>
<reference evidence="2" key="1">
    <citation type="journal article" date="2010" name="PLoS Biol.">
        <title>Multi-platform next-generation sequencing of the domestic turkey (Meleagris gallopavo): genome assembly and analysis.</title>
        <authorList>
            <person name="Dalloul R.A."/>
            <person name="Long J.A."/>
            <person name="Zimin A.V."/>
            <person name="Aslam L."/>
            <person name="Beal K."/>
            <person name="Blomberg L.A."/>
            <person name="Bouffard P."/>
            <person name="Burt D.W."/>
            <person name="Crasta O."/>
            <person name="Crooijmans R.P."/>
            <person name="Cooper K."/>
            <person name="Coulombe R.A."/>
            <person name="De S."/>
            <person name="Delany M.E."/>
            <person name="Dodgson J.B."/>
            <person name="Dong J.J."/>
            <person name="Evans C."/>
            <person name="Frederickson K.M."/>
            <person name="Flicek P."/>
            <person name="Florea L."/>
            <person name="Folkerts O."/>
            <person name="Groenen M.A."/>
            <person name="Harkins T.T."/>
            <person name="Herrero J."/>
            <person name="Hoffmann S."/>
            <person name="Megens H.J."/>
            <person name="Jiang A."/>
            <person name="de Jong P."/>
            <person name="Kaiser P."/>
            <person name="Kim H."/>
            <person name="Kim K.W."/>
            <person name="Kim S."/>
            <person name="Langenberger D."/>
            <person name="Lee M.K."/>
            <person name="Lee T."/>
            <person name="Mane S."/>
            <person name="Marcais G."/>
            <person name="Marz M."/>
            <person name="McElroy A.P."/>
            <person name="Modise T."/>
            <person name="Nefedov M."/>
            <person name="Notredame C."/>
            <person name="Paton I.R."/>
            <person name="Payne W.S."/>
            <person name="Pertea G."/>
            <person name="Prickett D."/>
            <person name="Puiu D."/>
            <person name="Qioa D."/>
            <person name="Raineri E."/>
            <person name="Ruffier M."/>
            <person name="Salzberg S.L."/>
            <person name="Schatz M.C."/>
            <person name="Scheuring C."/>
            <person name="Schmidt C.J."/>
            <person name="Schroeder S."/>
            <person name="Searle S.M."/>
            <person name="Smith E.J."/>
            <person name="Smith J."/>
            <person name="Sonstegard T.S."/>
            <person name="Stadler P.F."/>
            <person name="Tafer H."/>
            <person name="Tu Z.J."/>
            <person name="Van Tassell C.P."/>
            <person name="Vilella A.J."/>
            <person name="Williams K.P."/>
            <person name="Yorke J.A."/>
            <person name="Zhang L."/>
            <person name="Zhang H.B."/>
            <person name="Zhang X."/>
            <person name="Zhang Y."/>
            <person name="Reed K.M."/>
        </authorList>
    </citation>
    <scope>NUCLEOTIDE SEQUENCE [LARGE SCALE GENOMIC DNA]</scope>
</reference>